<feature type="binding site" evidence="8">
    <location>
        <position position="51"/>
    </location>
    <ligand>
        <name>Zn(2+)</name>
        <dbReference type="ChEBI" id="CHEBI:29105"/>
    </ligand>
</feature>
<comment type="subunit">
    <text evidence="8">Component of the spliceosome. Present in the activated B complex, the catalytically activated B* complex which catalyzes the branching, the catalytic step 1 C complex catalyzing the exon ligation, and the postcatalytic P complex containing the ligated exons (mRNA) and the excised lariat intron.</text>
</comment>
<evidence type="ECO:0000256" key="8">
    <source>
        <dbReference type="HAMAP-Rule" id="MF_03226"/>
    </source>
</evidence>
<evidence type="ECO:0000256" key="1">
    <source>
        <dbReference type="ARBA" id="ARBA00004123"/>
    </source>
</evidence>
<evidence type="ECO:0000256" key="7">
    <source>
        <dbReference type="ARBA" id="ARBA00023242"/>
    </source>
</evidence>
<dbReference type="InterPro" id="IPR007590">
    <property type="entry name" value="Saf4/Yju2"/>
</dbReference>
<feature type="binding site" evidence="8">
    <location>
        <position position="54"/>
    </location>
    <ligand>
        <name>Zn(2+)</name>
        <dbReference type="ChEBI" id="CHEBI:29105"/>
    </ligand>
</feature>
<name>A0A8H2VJY6_9SACH</name>
<evidence type="ECO:0000256" key="4">
    <source>
        <dbReference type="ARBA" id="ARBA00022728"/>
    </source>
</evidence>
<accession>A0A8H2VJY6</accession>
<keyword evidence="11" id="KW-1185">Reference proteome</keyword>
<feature type="binding site" evidence="8">
    <location>
        <position position="91"/>
    </location>
    <ligand>
        <name>Zn(2+)</name>
        <dbReference type="ChEBI" id="CHEBI:29105"/>
    </ligand>
</feature>
<organism evidence="10 11">
    <name type="scientific">Maudiozyma barnettii</name>
    <dbReference type="NCBI Taxonomy" id="61262"/>
    <lineage>
        <taxon>Eukaryota</taxon>
        <taxon>Fungi</taxon>
        <taxon>Dikarya</taxon>
        <taxon>Ascomycota</taxon>
        <taxon>Saccharomycotina</taxon>
        <taxon>Saccharomycetes</taxon>
        <taxon>Saccharomycetales</taxon>
        <taxon>Saccharomycetaceae</taxon>
        <taxon>Maudiozyma</taxon>
    </lineage>
</organism>
<comment type="caution">
    <text evidence="10">The sequence shown here is derived from an EMBL/GenBank/DDBJ whole genome shotgun (WGS) entry which is preliminary data.</text>
</comment>
<sequence length="303" mass="35235">MSERKSINKYYPPDYNPLEAEKAARKLSKRLKNANKDITTIRLMTPFSMRCNKCETFIPKSRKFNGKKELLTERYLNNIKIFRLTIRCPLCSQPILFRTDPKSADYVMEAGAVRNFVKKSDIIGDDKTESVDETLERLTREQEEDEKEKERLANRDITNIDGGRKSHTNNGEDKMVALEERLVKIQNEQENAEEIERLRKQNYERMNRAEETFARITSVQDKQTASEVDEADEEDIDIDGLADEAFKRNMNTNIIEDKPSLSAGPIELDRLEQLDVKRFVVKKKKKMKKKKTQLKLGSGSFTN</sequence>
<dbReference type="InterPro" id="IPR043701">
    <property type="entry name" value="Yju2"/>
</dbReference>
<keyword evidence="2" id="KW-0507">mRNA processing</keyword>
<dbReference type="GO" id="GO:0046872">
    <property type="term" value="F:metal ion binding"/>
    <property type="evidence" value="ECO:0007669"/>
    <property type="project" value="UniProtKB-KW"/>
</dbReference>
<evidence type="ECO:0000313" key="11">
    <source>
        <dbReference type="Proteomes" id="UP000644660"/>
    </source>
</evidence>
<dbReference type="PANTHER" id="PTHR12111:SF1">
    <property type="entry name" value="SPLICING FACTOR YJU2"/>
    <property type="match status" value="1"/>
</dbReference>
<keyword evidence="7 8" id="KW-0539">Nucleus</keyword>
<keyword evidence="9" id="KW-0175">Coiled coil</keyword>
<keyword evidence="6" id="KW-0508">mRNA splicing</keyword>
<dbReference type="EMBL" id="CAEFZW010000013">
    <property type="protein sequence ID" value="CAB4257156.1"/>
    <property type="molecule type" value="Genomic_DNA"/>
</dbReference>
<evidence type="ECO:0000256" key="5">
    <source>
        <dbReference type="ARBA" id="ARBA00022833"/>
    </source>
</evidence>
<dbReference type="GO" id="GO:0071006">
    <property type="term" value="C:U2-type catalytic step 1 spliceosome"/>
    <property type="evidence" value="ECO:0007669"/>
    <property type="project" value="UniProtKB-UniRule"/>
</dbReference>
<feature type="binding site" evidence="8">
    <location>
        <position position="88"/>
    </location>
    <ligand>
        <name>Zn(2+)</name>
        <dbReference type="ChEBI" id="CHEBI:29105"/>
    </ligand>
</feature>
<keyword evidence="5 8" id="KW-0862">Zinc</keyword>
<feature type="coiled-coil region" evidence="9">
    <location>
        <begin position="128"/>
        <end position="212"/>
    </location>
</feature>
<dbReference type="GO" id="GO:0000349">
    <property type="term" value="P:generation of catalytic spliceosome for first transesterification step"/>
    <property type="evidence" value="ECO:0007669"/>
    <property type="project" value="UniProtKB-UniRule"/>
</dbReference>
<evidence type="ECO:0000256" key="2">
    <source>
        <dbReference type="ARBA" id="ARBA00022664"/>
    </source>
</evidence>
<protein>
    <recommendedName>
        <fullName evidence="8">Splicing factor YJU2</fullName>
    </recommendedName>
</protein>
<dbReference type="HAMAP" id="MF_03226">
    <property type="entry name" value="YJU2"/>
    <property type="match status" value="1"/>
</dbReference>
<gene>
    <name evidence="8" type="primary">YJU2</name>
    <name evidence="10" type="ORF">KABA2_13S04224</name>
</gene>
<dbReference type="GO" id="GO:0071007">
    <property type="term" value="C:U2-type catalytic step 2 spliceosome"/>
    <property type="evidence" value="ECO:0007669"/>
    <property type="project" value="UniProtKB-UniRule"/>
</dbReference>
<dbReference type="OrthoDB" id="674963at2759"/>
<evidence type="ECO:0000313" key="10">
    <source>
        <dbReference type="EMBL" id="CAB4257156.1"/>
    </source>
</evidence>
<comment type="subcellular location">
    <subcellularLocation>
        <location evidence="1 8">Nucleus</location>
    </subcellularLocation>
</comment>
<keyword evidence="4 8" id="KW-0747">Spliceosome</keyword>
<comment type="function">
    <text evidence="8">Part of the spliceosome which catalyzes two sequential transesterification reactions, first the excision of the non-coding intron from pre-mRNA and then the ligation of the coding exons to form the mature mRNA. Plays a role (via N-terminus) in stabilizing the structure of the spliceosome catalytic core and docking of the branch helix into the active site, producing 5'-exon and lariat intron-3'-intermediates. Further stabilizes spliceosome conformation for 3'-splice site docking (via C-terminus) promoting exon ligation.</text>
</comment>
<reference evidence="10 11" key="1">
    <citation type="submission" date="2020-05" db="EMBL/GenBank/DDBJ databases">
        <authorList>
            <person name="Casaregola S."/>
            <person name="Devillers H."/>
            <person name="Grondin C."/>
        </authorList>
    </citation>
    <scope>NUCLEOTIDE SEQUENCE [LARGE SCALE GENOMIC DNA]</scope>
    <source>
        <strain evidence="10 11">CLIB 1767</strain>
    </source>
</reference>
<dbReference type="Pfam" id="PF04502">
    <property type="entry name" value="Saf4_Yju2"/>
    <property type="match status" value="1"/>
</dbReference>
<evidence type="ECO:0000256" key="9">
    <source>
        <dbReference type="SAM" id="Coils"/>
    </source>
</evidence>
<evidence type="ECO:0000256" key="3">
    <source>
        <dbReference type="ARBA" id="ARBA00022723"/>
    </source>
</evidence>
<proteinExistence type="inferred from homology"/>
<evidence type="ECO:0000256" key="6">
    <source>
        <dbReference type="ARBA" id="ARBA00023187"/>
    </source>
</evidence>
<comment type="similarity">
    <text evidence="8">Belongs to the CWC16 family. YJU2 subfamily.</text>
</comment>
<dbReference type="AlphaFoldDB" id="A0A8H2VJY6"/>
<dbReference type="Proteomes" id="UP000644660">
    <property type="component" value="Unassembled WGS sequence"/>
</dbReference>
<keyword evidence="3 8" id="KW-0479">Metal-binding</keyword>
<dbReference type="GO" id="GO:0000350">
    <property type="term" value="P:generation of catalytic spliceosome for second transesterification step"/>
    <property type="evidence" value="ECO:0007669"/>
    <property type="project" value="UniProtKB-UniRule"/>
</dbReference>
<dbReference type="PANTHER" id="PTHR12111">
    <property type="entry name" value="SPLICING FACTOR YJU2"/>
    <property type="match status" value="1"/>
</dbReference>